<keyword evidence="5" id="KW-0256">Endoplasmic reticulum</keyword>
<proteinExistence type="inferred from homology"/>
<dbReference type="AlphaFoldDB" id="A0AA35SKJ5"/>
<evidence type="ECO:0000256" key="9">
    <source>
        <dbReference type="ARBA" id="ARBA00045104"/>
    </source>
</evidence>
<keyword evidence="3 10" id="KW-0808">Transferase</keyword>
<dbReference type="GO" id="GO:0102704">
    <property type="term" value="F:GDP-Man:Man(2)GlcNAc(2)-PP-Dol alpha-1,6-mannosyltransferase activity"/>
    <property type="evidence" value="ECO:0007669"/>
    <property type="project" value="UniProtKB-UniRule"/>
</dbReference>
<dbReference type="GO" id="GO:0005789">
    <property type="term" value="C:endoplasmic reticulum membrane"/>
    <property type="evidence" value="ECO:0007669"/>
    <property type="project" value="UniProtKB-SubCell"/>
</dbReference>
<sequence length="405" mass="45733">MVRVAFVHPDLGIGGAERLVVDAALALKSRGHTVRLFTAHHDPSHCFRETTDGSLEVTCRGDWLPRHCCHLGYAFWAYVRMIYVALYLVLLSGAEFDVVFCDQISACVPVLKWSQARVLFYCHFPDQLLTTRRSRLKKLYRWPIDWVEETTTGKAHDVLVNSNFTAQVFRSTFRSLVHVQPTVLYPSLNFSAFDRPPEDLEDVVPPQAKVVFLSINRYERKKNLPLAIRAFSRLQSQLREGERPTVHLVMAGGYDDRVVENREHYLELRRLAEESGVADNVTFLRSFSDAQKVALLSACTALIYTPSNEHFGICPLEAMYMERPVIAVNSGGPLETVIDGRTGFLCEPTPDAFAVKMAHFVRTPGARREMGQAGKRRVVGSFSFAAFTRKLNAIVTRLANSSTRH</sequence>
<evidence type="ECO:0000313" key="13">
    <source>
        <dbReference type="EMBL" id="CAI8030436.1"/>
    </source>
</evidence>
<evidence type="ECO:0000256" key="8">
    <source>
        <dbReference type="ARBA" id="ARBA00045103"/>
    </source>
</evidence>
<dbReference type="Pfam" id="PF00534">
    <property type="entry name" value="Glycos_transf_1"/>
    <property type="match status" value="1"/>
</dbReference>
<evidence type="ECO:0000256" key="10">
    <source>
        <dbReference type="RuleBase" id="RU367136"/>
    </source>
</evidence>
<feature type="domain" description="Glycosyltransferase subfamily 4-like N-terminal" evidence="12">
    <location>
        <begin position="13"/>
        <end position="179"/>
    </location>
</feature>
<dbReference type="PANTHER" id="PTHR45918:SF1">
    <property type="entry name" value="ALPHA-1,3_1,6-MANNOSYLTRANSFERASE ALG2"/>
    <property type="match status" value="1"/>
</dbReference>
<dbReference type="Proteomes" id="UP001174909">
    <property type="component" value="Unassembled WGS sequence"/>
</dbReference>
<keyword evidence="7" id="KW-0472">Membrane</keyword>
<evidence type="ECO:0000313" key="14">
    <source>
        <dbReference type="Proteomes" id="UP001174909"/>
    </source>
</evidence>
<evidence type="ECO:0000256" key="4">
    <source>
        <dbReference type="ARBA" id="ARBA00022692"/>
    </source>
</evidence>
<dbReference type="EC" id="2.4.1.257" evidence="10"/>
<dbReference type="Gene3D" id="3.40.50.2000">
    <property type="entry name" value="Glycogen Phosphorylase B"/>
    <property type="match status" value="2"/>
</dbReference>
<accession>A0AA35SKJ5</accession>
<organism evidence="13 14">
    <name type="scientific">Geodia barretti</name>
    <name type="common">Barrett's horny sponge</name>
    <dbReference type="NCBI Taxonomy" id="519541"/>
    <lineage>
        <taxon>Eukaryota</taxon>
        <taxon>Metazoa</taxon>
        <taxon>Porifera</taxon>
        <taxon>Demospongiae</taxon>
        <taxon>Heteroscleromorpha</taxon>
        <taxon>Tetractinellida</taxon>
        <taxon>Astrophorina</taxon>
        <taxon>Geodiidae</taxon>
        <taxon>Geodia</taxon>
    </lineage>
</organism>
<dbReference type="CDD" id="cd03805">
    <property type="entry name" value="GT4_ALG2-like"/>
    <property type="match status" value="1"/>
</dbReference>
<dbReference type="FunFam" id="3.40.50.2000:FF:000085">
    <property type="entry name" value="alpha-1,3/1,6-mannosyltransferase ALG2"/>
    <property type="match status" value="1"/>
</dbReference>
<protein>
    <recommendedName>
        <fullName evidence="10">Alpha-1,3/1,6-mannosyltransferase ALG2</fullName>
        <ecNumber evidence="10">2.4.1.132</ecNumber>
        <ecNumber evidence="10">2.4.1.257</ecNumber>
    </recommendedName>
    <alternativeName>
        <fullName evidence="10">GDP-Man:Man(1)GlcNAc(2)-PP-Dol alpha-1,3-mannosyltransferase</fullName>
    </alternativeName>
</protein>
<dbReference type="InterPro" id="IPR028098">
    <property type="entry name" value="Glyco_trans_4-like_N"/>
</dbReference>
<dbReference type="InterPro" id="IPR027054">
    <property type="entry name" value="ALG2"/>
</dbReference>
<comment type="caution">
    <text evidence="13">The sequence shown here is derived from an EMBL/GenBank/DDBJ whole genome shotgun (WGS) entry which is preliminary data.</text>
</comment>
<name>A0AA35SKJ5_GEOBA</name>
<keyword evidence="4" id="KW-0812">Transmembrane</keyword>
<evidence type="ECO:0000256" key="5">
    <source>
        <dbReference type="ARBA" id="ARBA00022824"/>
    </source>
</evidence>
<evidence type="ECO:0000256" key="6">
    <source>
        <dbReference type="ARBA" id="ARBA00022989"/>
    </source>
</evidence>
<comment type="subcellular location">
    <subcellularLocation>
        <location evidence="10">Endoplasmic reticulum membrane</location>
        <topology evidence="10">Single-pass membrane protein</topology>
    </subcellularLocation>
</comment>
<keyword evidence="2 10" id="KW-0328">Glycosyltransferase</keyword>
<evidence type="ECO:0000256" key="3">
    <source>
        <dbReference type="ARBA" id="ARBA00022679"/>
    </source>
</evidence>
<evidence type="ECO:0000256" key="1">
    <source>
        <dbReference type="ARBA" id="ARBA00004922"/>
    </source>
</evidence>
<gene>
    <name evidence="13" type="ORF">GBAR_LOCUS17267</name>
</gene>
<dbReference type="GO" id="GO:0004378">
    <property type="term" value="F:GDP-Man:Man(1)GlcNAc(2)-PP-Dol alpha-1,3-mannosyltransferase activity"/>
    <property type="evidence" value="ECO:0007669"/>
    <property type="project" value="UniProtKB-UniRule"/>
</dbReference>
<comment type="function">
    <text evidence="10">Mannosylates Man(2)GlcNAc(2)-dolichol diphosphate and Man(1)GlcNAc(2)-dolichol diphosphate to form Man(3)GlcNAc(2)-dolichol diphosphate.</text>
</comment>
<keyword evidence="14" id="KW-1185">Reference proteome</keyword>
<comment type="pathway">
    <text evidence="1 10">Protein modification; protein glycosylation.</text>
</comment>
<evidence type="ECO:0000256" key="2">
    <source>
        <dbReference type="ARBA" id="ARBA00022676"/>
    </source>
</evidence>
<dbReference type="Pfam" id="PF13439">
    <property type="entry name" value="Glyco_transf_4"/>
    <property type="match status" value="1"/>
</dbReference>
<dbReference type="InterPro" id="IPR001296">
    <property type="entry name" value="Glyco_trans_1"/>
</dbReference>
<evidence type="ECO:0000259" key="11">
    <source>
        <dbReference type="Pfam" id="PF00534"/>
    </source>
</evidence>
<evidence type="ECO:0000256" key="7">
    <source>
        <dbReference type="ARBA" id="ARBA00023136"/>
    </source>
</evidence>
<keyword evidence="6" id="KW-1133">Transmembrane helix</keyword>
<dbReference type="EC" id="2.4.1.132" evidence="10"/>
<feature type="domain" description="Glycosyl transferase family 1" evidence="11">
    <location>
        <begin position="204"/>
        <end position="377"/>
    </location>
</feature>
<reference evidence="13" key="1">
    <citation type="submission" date="2023-03" db="EMBL/GenBank/DDBJ databases">
        <authorList>
            <person name="Steffen K."/>
            <person name="Cardenas P."/>
        </authorList>
    </citation>
    <scope>NUCLEOTIDE SEQUENCE</scope>
</reference>
<comment type="catalytic activity">
    <reaction evidence="9 10">
        <text>an alpha-D-Man-(1-&gt;3)-beta-D-Man-(1-&gt;4)-beta-D-GlcNAc-(1-&gt;4)-alpha-D-GlcNAc-diphospho-di-trans,poly-cis-dolichol + GDP-alpha-D-mannose = an alpha-D-Man-(1-&gt;3)-[alpha-D-Man-(1-&gt;6)]-beta-D-Man-(1-&gt;4)-beta-D-GlcNAc-(1-&gt;4)-alpha-D-GlcNAc-diphospho-di-trans,poly-cis-dolichol + GDP + H(+)</text>
        <dbReference type="Rhea" id="RHEA:29519"/>
        <dbReference type="Rhea" id="RHEA-COMP:19513"/>
        <dbReference type="Rhea" id="RHEA-COMP:19515"/>
        <dbReference type="ChEBI" id="CHEBI:15378"/>
        <dbReference type="ChEBI" id="CHEBI:57527"/>
        <dbReference type="ChEBI" id="CHEBI:58189"/>
        <dbReference type="ChEBI" id="CHEBI:132510"/>
        <dbReference type="ChEBI" id="CHEBI:132511"/>
        <dbReference type="EC" id="2.4.1.257"/>
    </reaction>
    <physiologicalReaction direction="left-to-right" evidence="9 10">
        <dbReference type="Rhea" id="RHEA:29520"/>
    </physiologicalReaction>
</comment>
<dbReference type="SUPFAM" id="SSF53756">
    <property type="entry name" value="UDP-Glycosyltransferase/glycogen phosphorylase"/>
    <property type="match status" value="1"/>
</dbReference>
<dbReference type="PANTHER" id="PTHR45918">
    <property type="entry name" value="ALPHA-1,3/1,6-MANNOSYLTRANSFERASE ALG2"/>
    <property type="match status" value="1"/>
</dbReference>
<dbReference type="FunFam" id="3.40.50.2000:FF:000210">
    <property type="entry name" value="Alpha-1,3/1,6-mannosyltransferase ALG2"/>
    <property type="match status" value="1"/>
</dbReference>
<comment type="similarity">
    <text evidence="10">Belongs to the glycosyltransferase group 1 family.</text>
</comment>
<comment type="catalytic activity">
    <reaction evidence="8 10">
        <text>a beta-D-Man-(1-&gt;4)-beta-D-GlcNAc-(1-&gt;4)-alpha-D-GlcNAc-diphospho-di-trans,poly-cis-dolichol + GDP-alpha-D-mannose = an alpha-D-Man-(1-&gt;3)-beta-D-Man-(1-&gt;4)-beta-D-GlcNAc-(1-&gt;4)-alpha-D-GlcNAc-diphospho-di-trans,poly-cis-dolichol + GDP + H(+)</text>
        <dbReference type="Rhea" id="RHEA:29515"/>
        <dbReference type="Rhea" id="RHEA-COMP:19511"/>
        <dbReference type="Rhea" id="RHEA-COMP:19513"/>
        <dbReference type="ChEBI" id="CHEBI:15378"/>
        <dbReference type="ChEBI" id="CHEBI:57527"/>
        <dbReference type="ChEBI" id="CHEBI:58189"/>
        <dbReference type="ChEBI" id="CHEBI:58472"/>
        <dbReference type="ChEBI" id="CHEBI:132510"/>
        <dbReference type="EC" id="2.4.1.132"/>
    </reaction>
    <physiologicalReaction direction="left-to-right" evidence="8 10">
        <dbReference type="Rhea" id="RHEA:29516"/>
    </physiologicalReaction>
</comment>
<evidence type="ECO:0000259" key="12">
    <source>
        <dbReference type="Pfam" id="PF13439"/>
    </source>
</evidence>
<dbReference type="EMBL" id="CASHTH010002481">
    <property type="protein sequence ID" value="CAI8030436.1"/>
    <property type="molecule type" value="Genomic_DNA"/>
</dbReference>